<evidence type="ECO:0000313" key="2">
    <source>
        <dbReference type="Proteomes" id="UP000324022"/>
    </source>
</evidence>
<organism evidence="1 2">
    <name type="scientific">Ustilago trichophora</name>
    <dbReference type="NCBI Taxonomy" id="86804"/>
    <lineage>
        <taxon>Eukaryota</taxon>
        <taxon>Fungi</taxon>
        <taxon>Dikarya</taxon>
        <taxon>Basidiomycota</taxon>
        <taxon>Ustilaginomycotina</taxon>
        <taxon>Ustilaginomycetes</taxon>
        <taxon>Ustilaginales</taxon>
        <taxon>Ustilaginaceae</taxon>
        <taxon>Ustilago</taxon>
    </lineage>
</organism>
<reference evidence="1 2" key="1">
    <citation type="submission" date="2018-03" db="EMBL/GenBank/DDBJ databases">
        <authorList>
            <person name="Guldener U."/>
        </authorList>
    </citation>
    <scope>NUCLEOTIDE SEQUENCE [LARGE SCALE GENOMIC DNA]</scope>
    <source>
        <strain evidence="1 2">NBRC100155</strain>
    </source>
</reference>
<sequence length="155" mass="16830">MPTSSTCPPTSWWRLIRFVAREDGQTYFGQPVDDALDVGIAYANASPPIRANVLFAHPLEASISPAPLSGVIKTVSTLLPPLLPSEVPSIRALGANFIQPNQDPHTAIQKRPVLPILFYKPNTALSGPVAKSSSPLCRLGIRLRSRTGRYPRSIH</sequence>
<dbReference type="Proteomes" id="UP000324022">
    <property type="component" value="Unassembled WGS sequence"/>
</dbReference>
<accession>A0A5C3EA92</accession>
<dbReference type="EMBL" id="OOIN01000013">
    <property type="protein sequence ID" value="SPO26099.1"/>
    <property type="molecule type" value="Genomic_DNA"/>
</dbReference>
<proteinExistence type="predicted"/>
<dbReference type="OrthoDB" id="411064at2759"/>
<dbReference type="AlphaFoldDB" id="A0A5C3EA92"/>
<name>A0A5C3EA92_9BASI</name>
<keyword evidence="2" id="KW-1185">Reference proteome</keyword>
<protein>
    <submittedName>
        <fullName evidence="1">Uncharacterized protein</fullName>
    </submittedName>
</protein>
<gene>
    <name evidence="1" type="ORF">UTRI_02373</name>
</gene>
<evidence type="ECO:0000313" key="1">
    <source>
        <dbReference type="EMBL" id="SPO26099.1"/>
    </source>
</evidence>